<accession>A0AAV4M255</accession>
<evidence type="ECO:0000313" key="1">
    <source>
        <dbReference type="EMBL" id="GIX65471.1"/>
    </source>
</evidence>
<dbReference type="Pfam" id="PF12785">
    <property type="entry name" value="VESA1_N"/>
    <property type="match status" value="1"/>
</dbReference>
<organism evidence="1 2">
    <name type="scientific">Babesia caballi</name>
    <dbReference type="NCBI Taxonomy" id="5871"/>
    <lineage>
        <taxon>Eukaryota</taxon>
        <taxon>Sar</taxon>
        <taxon>Alveolata</taxon>
        <taxon>Apicomplexa</taxon>
        <taxon>Aconoidasida</taxon>
        <taxon>Piroplasmida</taxon>
        <taxon>Babesiidae</taxon>
        <taxon>Babesia</taxon>
    </lineage>
</organism>
<name>A0AAV4M255_BABCB</name>
<dbReference type="Proteomes" id="UP001497744">
    <property type="component" value="Unassembled WGS sequence"/>
</dbReference>
<protein>
    <recommendedName>
        <fullName evidence="3">Variant erythrocyte surface antigen-1, beta subunit</fullName>
    </recommendedName>
</protein>
<gene>
    <name evidence="1" type="ORF">BcabD6B2_49060</name>
</gene>
<dbReference type="AlphaFoldDB" id="A0AAV4M255"/>
<proteinExistence type="predicted"/>
<dbReference type="EMBL" id="BPLF01000004">
    <property type="protein sequence ID" value="GIX65471.1"/>
    <property type="molecule type" value="Genomic_DNA"/>
</dbReference>
<keyword evidence="2" id="KW-1185">Reference proteome</keyword>
<dbReference type="InterPro" id="IPR024751">
    <property type="entry name" value="VESA1"/>
</dbReference>
<dbReference type="RefSeq" id="XP_067717540.1">
    <property type="nucleotide sequence ID" value="XM_067861439.1"/>
</dbReference>
<reference evidence="1 2" key="1">
    <citation type="submission" date="2021-06" db="EMBL/GenBank/DDBJ databases">
        <title>Genome sequence of Babesia caballi.</title>
        <authorList>
            <person name="Yamagishi J."/>
            <person name="Kidaka T."/>
            <person name="Ochi A."/>
        </authorList>
    </citation>
    <scope>NUCLEOTIDE SEQUENCE [LARGE SCALE GENOMIC DNA]</scope>
    <source>
        <strain evidence="1">USDA-D6B2</strain>
    </source>
</reference>
<evidence type="ECO:0008006" key="3">
    <source>
        <dbReference type="Google" id="ProtNLM"/>
    </source>
</evidence>
<sequence length="1249" mass="137048">MGSDRSLTDPPNNLKEAIDWMVRISFLDKSRNLKNAVEKLENFTQATQGLGNFTVEGVEGLFNYVAKALKTLIGYNTGGGEALTGNGIGRKDHSPYTSSYSDSAKWDGNLNTPGSEGAKKVALIFLCYVPILYLGVTYLFWQCSNTQSHVGWKSLQLRSSSSALYLFMSSMGFDMQALQDKSGSDIAKLMEDQLNGFDDFKNVSKAEYSYSSFLQKLEQKHGRDKLNANAINSPLHSLYLASTAYVKYRFNGGEGVDATFVEIRGKLQTFKASFNSDPDLKDEIDNFISTCMTTPRKPEAPSQPSPAGPAAGGLVGVGALGAGVAYGLNLEAIDWILRVTGKDGGGGGGTSQLANAVSTLLKDVKSSSPELEEKFDEIKKALYSGPNNGIIGGLGTGLEKFKEGIKSQGYNVNVYQTLTGNNLNDVPNAAKIFLGCVPLCFYSLSYLYWRCSDGDVKNGGWKTQTLTTEYLGYFMNAHGFNSKQLSDKQGTRVVSEAMKDKFEDFKEGISTAKGMAEQRANKEDEARTKLGIGDAYVPDFRTGTPSTKVAANKNPTYPEYLHALCGKWCNGPSAFTPSDDKPLSSIYYICRLYFQGKQKLQSDLPNLKPRPPTTIREMLYFLAALPFSPSYDAFDKYLTRHFTSLSGNSDATYDAELMIPVADSASVNTNNTLSAADLKDYLTNTCHYSTTILSVIQGNSGSENPGEPWLHELYSNGLRFTYPPDSGLFSTLSNYTYALQFQLYFLFTQCAGTYSEGCGWNQCTYGSEMNKNLNTAVLSHICTGFKCNGASGCRHNGGSTNLNCKHNKLKDAESCGQSNGSLSPLQAFLTDKLKGFSLYDKPDTNSPSHLSDHPPGFMCHVKMGFTPQSLRSNARKGNYIYRVLEPFCGNSHSPLRQLSEKLGCLTKRTPRTLGDLFGFTWHLNGQLFKYRPKLKTLIGKFLNDFGIQNLIPSTTSNPYLSITELWKKILERNSTSQSPQNHTSSVISRSIASMAPAIPFLYQLFMTEDPNTLPGAIFDLTQHCHGYEASDGGTIKIVHKSPGFPAIDGHTCSEPSDLWSLYYPISQASAVGAKDTHSACRNKNCGGYLEPLTLTYGATFSPSSAAAYLSWIAYLTDDFFVWLCEMLNEFNNISCDHCNPRCPKGKSCHTSSSGCSCYSVITCAGILPLLYRHGFQFHDAYSLKDTSTKRTCQKLSQQLSNVLSSDSPLAKLLESIDSFLYMFRMYFSITSRPSGSVPWPSSCTSSSTA</sequence>
<comment type="caution">
    <text evidence="1">The sequence shown here is derived from an EMBL/GenBank/DDBJ whole genome shotgun (WGS) entry which is preliminary data.</text>
</comment>
<dbReference type="GeneID" id="94196952"/>
<evidence type="ECO:0000313" key="2">
    <source>
        <dbReference type="Proteomes" id="UP001497744"/>
    </source>
</evidence>